<sequence length="1947" mass="227290">MISTENKSSFPLEVTTSAQTLFDERRDSFRQCLSAILDKFNTTDVLISKNSEFSEIENRIESIISKYLTTERETFLSYLIFLFMKNQKQIMPPFFEEFRESKEKLDKLFDKKGIARKCLSRYSNIVNVSYFPKYVSKIASIFFGTMFLHSIVNDYRLIINKFISNTKRLIHDTNKKAIITLQKVSNHKIIQKKDEEIKTLLNQLNKIKEILKERDKNRLEIEGLVIRIIQYINSIDPKKVEDTSTQLTLEELKKQSKSLRNVLKATTSNDKIEFNNNISNLTSNTNMDDLIRQSRVKDETILQLRKELDMLRKSSSATNSIISTTPNLNSISSIRYEESVLQSNLLKTKGELMNMKATKSELMNEVIQKTDKLRDYYEMKAEFEDLKLEYHALKQQKIQSDEYAETLNQENIKLRKNNEELKTQLSSGNAGFEALYDKVNRLDDKLKRRKEKLQEEKDNSSKIEIELHQKNLEIQTYMKKLKSLTEDHESNSMKNDLLMEQITNLKTEMAMKENDFAKFHENFEAQKKLYDTAQERENEKINEINMLKDKIEKTKLKMSKKEEKNQQLQKLIESSTIKIQEKNLLMEKYELKINDLKSKIVTLTEKLGKATDIIKNLKTKVKELENTLADLHFKMKENERQKQMNDNEMKELREMNKNMIDISKAKEELERQLFQIKLELESSNQKNEIINSNLNSQLETSEQLRKELSDTKKKSADIANQYETLKFQNQTQISQLKNEINSVKYDADKEKERFEKEKVELTNRIQQTATKVKSINQMKEQYESQISDLKQKNVDLQDQLTESNAQSKQKYIELQHITQQERLELNEKIAASEKNTKESEAKNATLIKQFNNVKDDYDDFKIKIIQMLNLQQKKLKQENEEEIDKNDILSISENLIYKKIQDIQTSLSTADSFMNTFNNEINKAKDRNQSFFDEVAATSLSTSMITTDNKNVSPFEQISMLTQAVDVSAQIIENYKKQQEHQNQILKQNQITNFDEIPELNKQLNEAKQEALLYQSIIRQVGESMPFERMESLPRIIAELKLNRDKLQTENNKYNRIMKLMHKYVVFDNDEDVVNTIKELSNEDKRKSNQINLLNKDFQETLKTKSNYEEKLIQIAQILNVQNFDEIPQQVEMLSVKNQQNQSNLDNFQSNYNSIVGQISQIMDISENNNNNSNSPVNLKKQSMSIVSNVRNLSSANQKISSELRSTRRELDDKNDLLSNVKQIIEVQEEAEIPRNISNLIEKNNFYEAELKKNKDKHNNFVYQLSSITNTSEEEKIPLTIIKIYQQQKETLAELESVKRDHQDFVDSIQQVLPFKSEKQLPKILNNMIEKQKILDSRAELLDQVEKMTLVKDDSQLLKTIGSIYQESQDHQKMMKKMKSFVSFSDAEEATKTIQEKVSILSQIQNSLSLDNQADLPMRIEDLKETSQSHNSLLSNVQSYLNFESEEQIPSKIKEIVNRSAEQSKVLSNIERFVVPTDADDNRTLTNGSLHLTNSMFLDNENTEISISKSNIQNIPQFIEKMVNDNKVVKKKYFDLISSLQELLSFNDENEIPMIISKLINSNTKKQEKIQFSRSIFQSIHECVPFDQIEDIPQMIFDMSQTIQKFVEKEKKYQEIFNESRRIVDLDDLESLPQKISDLKKVEKTFEKVVSNLQTTLDAQDLNEIISKVNVLVNDQDKSVQTLKEINSITPIPINSIDDVMTFSKHIRSVLESIKPIINVDVVSDINKIDILPQIFKNLKETESHYSKITDLFKQILLRIYGNQSQIITSLSFPLSDEQSKKIISSISDYSNSYESMKLDFNKLLSSARSLGYSGSSCVEASDFLAEELCKKKAQEQLEEMVNQMKKLREDKDRERKLFEQRNAKNNEKIKQVREAKAQLIEQYSQKQSELYDTIESLQKETRELGTKVEKLSKVKEELIRVASNEPYDKESLLTWLTSAEKVKLKL</sequence>
<proteinExistence type="predicted"/>
<feature type="coiled-coil region" evidence="1">
    <location>
        <begin position="190"/>
        <end position="217"/>
    </location>
</feature>
<evidence type="ECO:0000313" key="3">
    <source>
        <dbReference type="Proteomes" id="UP001470230"/>
    </source>
</evidence>
<reference evidence="2 3" key="1">
    <citation type="submission" date="2024-04" db="EMBL/GenBank/DDBJ databases">
        <title>Tritrichomonas musculus Genome.</title>
        <authorList>
            <person name="Alves-Ferreira E."/>
            <person name="Grigg M."/>
            <person name="Lorenzi H."/>
            <person name="Galac M."/>
        </authorList>
    </citation>
    <scope>NUCLEOTIDE SEQUENCE [LARGE SCALE GENOMIC DNA]</scope>
    <source>
        <strain evidence="2 3">EAF2021</strain>
    </source>
</reference>
<keyword evidence="1" id="KW-0175">Coiled coil</keyword>
<feature type="coiled-coil region" evidence="1">
    <location>
        <begin position="376"/>
        <end position="885"/>
    </location>
</feature>
<dbReference type="EMBL" id="JAPFFF010000037">
    <property type="protein sequence ID" value="KAK8842830.1"/>
    <property type="molecule type" value="Genomic_DNA"/>
</dbReference>
<evidence type="ECO:0000256" key="1">
    <source>
        <dbReference type="SAM" id="Coils"/>
    </source>
</evidence>
<accession>A0ABR2H9D5</accession>
<organism evidence="2 3">
    <name type="scientific">Tritrichomonas musculus</name>
    <dbReference type="NCBI Taxonomy" id="1915356"/>
    <lineage>
        <taxon>Eukaryota</taxon>
        <taxon>Metamonada</taxon>
        <taxon>Parabasalia</taxon>
        <taxon>Tritrichomonadida</taxon>
        <taxon>Tritrichomonadidae</taxon>
        <taxon>Tritrichomonas</taxon>
    </lineage>
</organism>
<protein>
    <recommendedName>
        <fullName evidence="4">Viral A-type inclusion protein</fullName>
    </recommendedName>
</protein>
<feature type="coiled-coil region" evidence="1">
    <location>
        <begin position="1037"/>
        <end position="1111"/>
    </location>
</feature>
<evidence type="ECO:0000313" key="2">
    <source>
        <dbReference type="EMBL" id="KAK8842830.1"/>
    </source>
</evidence>
<evidence type="ECO:0008006" key="4">
    <source>
        <dbReference type="Google" id="ProtNLM"/>
    </source>
</evidence>
<name>A0ABR2H9D5_9EUKA</name>
<feature type="coiled-coil region" evidence="1">
    <location>
        <begin position="1190"/>
        <end position="1257"/>
    </location>
</feature>
<comment type="caution">
    <text evidence="2">The sequence shown here is derived from an EMBL/GenBank/DDBJ whole genome shotgun (WGS) entry which is preliminary data.</text>
</comment>
<gene>
    <name evidence="2" type="ORF">M9Y10_025696</name>
</gene>
<keyword evidence="3" id="KW-1185">Reference proteome</keyword>
<dbReference type="Proteomes" id="UP001470230">
    <property type="component" value="Unassembled WGS sequence"/>
</dbReference>
<feature type="coiled-coil region" evidence="1">
    <location>
        <begin position="1831"/>
        <end position="1915"/>
    </location>
</feature>